<dbReference type="InterPro" id="IPR036866">
    <property type="entry name" value="RibonucZ/Hydroxyglut_hydro"/>
</dbReference>
<evidence type="ECO:0000313" key="2">
    <source>
        <dbReference type="EMBL" id="SFE80177.1"/>
    </source>
</evidence>
<keyword evidence="3" id="KW-1185">Reference proteome</keyword>
<dbReference type="RefSeq" id="WP_091661221.1">
    <property type="nucleotide sequence ID" value="NZ_FONT01000004.1"/>
</dbReference>
<evidence type="ECO:0000259" key="1">
    <source>
        <dbReference type="SMART" id="SM00849"/>
    </source>
</evidence>
<dbReference type="Pfam" id="PF00753">
    <property type="entry name" value="Lactamase_B"/>
    <property type="match status" value="1"/>
</dbReference>
<dbReference type="PANTHER" id="PTHR11203:SF37">
    <property type="entry name" value="INTEGRATOR COMPLEX SUBUNIT 11"/>
    <property type="match status" value="1"/>
</dbReference>
<sequence length="387" mass="44484">MKIKFLGGAGESNRSCFLLETDQARILIDCGINKEADTEFYQYPLDLKEIAADIDAVFLTHCHIDHCGAIPYLIEHGFQGLIYTSSPTKCLVPSFWLEWENTLKKELSHSITEYDKKVEWVELPMNSHSTWHDLPHLNLSFQYGRAGHTLGSLWFMFSAVNRTVFFSGDYQVASPQLTFDYPQAECVDVAVMDGAYGRRLRDPFLFVKLGMDALTTGRKLGIITQPHGKGLSMLVELEKKSVFAGRDIYLSPAYKEAMSQYLNEGEWWKKEVQNVGELLWKRHVSQWEDTPIIAATEKEFVEMKRMYDAQLTRRILFLPFYPVHPFYEETLSVVEHLQPSLTCVVHANRKISRSLVRQMERDNQRAIAPVAGDQVEVVSKQVNNNYK</sequence>
<dbReference type="SMART" id="SM00849">
    <property type="entry name" value="Lactamase_B"/>
    <property type="match status" value="1"/>
</dbReference>
<reference evidence="2 3" key="1">
    <citation type="submission" date="2016-10" db="EMBL/GenBank/DDBJ databases">
        <authorList>
            <person name="de Groot N.N."/>
        </authorList>
    </citation>
    <scope>NUCLEOTIDE SEQUENCE [LARGE SCALE GENOMIC DNA]</scope>
    <source>
        <strain evidence="2 3">DSM 23995</strain>
    </source>
</reference>
<dbReference type="InterPro" id="IPR050698">
    <property type="entry name" value="MBL"/>
</dbReference>
<accession>A0A1I2DI83</accession>
<gene>
    <name evidence="2" type="ORF">SAMN05192532_10489</name>
</gene>
<dbReference type="OrthoDB" id="9803916at2"/>
<keyword evidence="2" id="KW-0378">Hydrolase</keyword>
<dbReference type="STRING" id="930128.SAMN05192532_10489"/>
<protein>
    <submittedName>
        <fullName evidence="2">RNA processing exonuclease, beta-lactamase fold, Cft2 family</fullName>
    </submittedName>
</protein>
<proteinExistence type="predicted"/>
<keyword evidence="2" id="KW-0540">Nuclease</keyword>
<keyword evidence="2" id="KW-0269">Exonuclease</keyword>
<dbReference type="PANTHER" id="PTHR11203">
    <property type="entry name" value="CLEAVAGE AND POLYADENYLATION SPECIFICITY FACTOR FAMILY MEMBER"/>
    <property type="match status" value="1"/>
</dbReference>
<feature type="domain" description="Metallo-beta-lactamase" evidence="1">
    <location>
        <begin position="13"/>
        <end position="227"/>
    </location>
</feature>
<dbReference type="Proteomes" id="UP000199516">
    <property type="component" value="Unassembled WGS sequence"/>
</dbReference>
<name>A0A1I2DI83_9BACI</name>
<organism evidence="2 3">
    <name type="scientific">Alteribacillus iranensis</name>
    <dbReference type="NCBI Taxonomy" id="930128"/>
    <lineage>
        <taxon>Bacteria</taxon>
        <taxon>Bacillati</taxon>
        <taxon>Bacillota</taxon>
        <taxon>Bacilli</taxon>
        <taxon>Bacillales</taxon>
        <taxon>Bacillaceae</taxon>
        <taxon>Alteribacillus</taxon>
    </lineage>
</organism>
<dbReference type="AlphaFoldDB" id="A0A1I2DI83"/>
<dbReference type="GO" id="GO:0004521">
    <property type="term" value="F:RNA endonuclease activity"/>
    <property type="evidence" value="ECO:0007669"/>
    <property type="project" value="TreeGrafter"/>
</dbReference>
<dbReference type="InterPro" id="IPR001279">
    <property type="entry name" value="Metallo-B-lactamas"/>
</dbReference>
<dbReference type="EMBL" id="FONT01000004">
    <property type="protein sequence ID" value="SFE80177.1"/>
    <property type="molecule type" value="Genomic_DNA"/>
</dbReference>
<dbReference type="Gene3D" id="3.60.15.10">
    <property type="entry name" value="Ribonuclease Z/Hydroxyacylglutathione hydrolase-like"/>
    <property type="match status" value="1"/>
</dbReference>
<dbReference type="GO" id="GO:0004527">
    <property type="term" value="F:exonuclease activity"/>
    <property type="evidence" value="ECO:0007669"/>
    <property type="project" value="UniProtKB-KW"/>
</dbReference>
<evidence type="ECO:0000313" key="3">
    <source>
        <dbReference type="Proteomes" id="UP000199516"/>
    </source>
</evidence>
<dbReference type="SUPFAM" id="SSF56281">
    <property type="entry name" value="Metallo-hydrolase/oxidoreductase"/>
    <property type="match status" value="1"/>
</dbReference>